<accession>A0A9W8G209</accession>
<comment type="caution">
    <text evidence="1">The sequence shown here is derived from an EMBL/GenBank/DDBJ whole genome shotgun (WGS) entry which is preliminary data.</text>
</comment>
<proteinExistence type="predicted"/>
<dbReference type="Gene3D" id="3.80.10.10">
    <property type="entry name" value="Ribonuclease Inhibitor"/>
    <property type="match status" value="1"/>
</dbReference>
<dbReference type="Proteomes" id="UP001151518">
    <property type="component" value="Unassembled WGS sequence"/>
</dbReference>
<dbReference type="EMBL" id="JANBTW010000108">
    <property type="protein sequence ID" value="KAJ2671179.1"/>
    <property type="molecule type" value="Genomic_DNA"/>
</dbReference>
<name>A0A9W8G209_9FUNG</name>
<protein>
    <recommendedName>
        <fullName evidence="3">F-box domain-containing protein</fullName>
    </recommendedName>
</protein>
<evidence type="ECO:0000313" key="2">
    <source>
        <dbReference type="Proteomes" id="UP001151518"/>
    </source>
</evidence>
<evidence type="ECO:0008006" key="3">
    <source>
        <dbReference type="Google" id="ProtNLM"/>
    </source>
</evidence>
<gene>
    <name evidence="1" type="ORF">GGI25_005587</name>
</gene>
<dbReference type="OrthoDB" id="5569077at2759"/>
<organism evidence="1 2">
    <name type="scientific">Coemansia spiralis</name>
    <dbReference type="NCBI Taxonomy" id="417178"/>
    <lineage>
        <taxon>Eukaryota</taxon>
        <taxon>Fungi</taxon>
        <taxon>Fungi incertae sedis</taxon>
        <taxon>Zoopagomycota</taxon>
        <taxon>Kickxellomycotina</taxon>
        <taxon>Kickxellomycetes</taxon>
        <taxon>Kickxellales</taxon>
        <taxon>Kickxellaceae</taxon>
        <taxon>Coemansia</taxon>
    </lineage>
</organism>
<dbReference type="AlphaFoldDB" id="A0A9W8G209"/>
<reference evidence="1" key="1">
    <citation type="submission" date="2022-07" db="EMBL/GenBank/DDBJ databases">
        <title>Phylogenomic reconstructions and comparative analyses of Kickxellomycotina fungi.</title>
        <authorList>
            <person name="Reynolds N.K."/>
            <person name="Stajich J.E."/>
            <person name="Barry K."/>
            <person name="Grigoriev I.V."/>
            <person name="Crous P."/>
            <person name="Smith M.E."/>
        </authorList>
    </citation>
    <scope>NUCLEOTIDE SEQUENCE</scope>
    <source>
        <strain evidence="1">NRRL 3115</strain>
    </source>
</reference>
<evidence type="ECO:0000313" key="1">
    <source>
        <dbReference type="EMBL" id="KAJ2671179.1"/>
    </source>
</evidence>
<dbReference type="InterPro" id="IPR032675">
    <property type="entry name" value="LRR_dom_sf"/>
</dbReference>
<sequence length="672" mass="75839">MSPQPACSSRRPVLSDDVLHMIFRFLYPPIPPTLSFVVVDIVRRMKAVQNAAAVCSQWRQAALPLLCRTVLVRIDVNEHAALTPPGRGRRLKSASSRKSVTVLSNLNMFLSNNQPRDDLARELIILTYGPSPPPPMLMRCLKSTGLLQTAWLGIERLRIHMQTRDLYVSDGDYSKDAVRKLNSALAIALPMLQEIHFSDLYSSSIYGAYLPVNMLINELIDGPRLTRFLNVYSDTAPVLRRHKKDTPIDISHLYINGVFPKPIQALLCKRSDYPCRFVADSLVKLGLSFVSPKGLWEMFVPKQPYSPNNLVFTQLQSLDLAFYWHIERGPTIRNAIMFDTDDTDTDTDDSDGDFALSSRATRDESDYRYYEGASEPPEYMISSTHGVPLFPELRKLDLRCFPGNLRRFLSLFESCPIDQLVLVSHKRQIPPDLDLSSFSKVRSLDLRFIGAFSVFEDGDYAINILKRIFTTSLPNLQRLVLCMDITGLAHFHFPYDTATFAHHLQYLYLNVEIDVNSIALLLLQFSSLQEFYIETCVVNPVASIAWIVQQLRNDGVPNTANNTALPAHWTPVNRSLRKLHVSAVNGMTHFVQSNRPGAGQQLDQASLSSLYRGLLYSLICRLPNLRILCLAKEAVPCLKKDIKTLSSLKVCSKQSTGHLANIKVLPMSQKEL</sequence>